<proteinExistence type="predicted"/>
<dbReference type="KEGG" id="aeh:Mlg_2143"/>
<organism evidence="2 3">
    <name type="scientific">Alkalilimnicola ehrlichii (strain ATCC BAA-1101 / DSM 17681 / MLHE-1)</name>
    <dbReference type="NCBI Taxonomy" id="187272"/>
    <lineage>
        <taxon>Bacteria</taxon>
        <taxon>Pseudomonadati</taxon>
        <taxon>Pseudomonadota</taxon>
        <taxon>Gammaproteobacteria</taxon>
        <taxon>Chromatiales</taxon>
        <taxon>Ectothiorhodospiraceae</taxon>
        <taxon>Alkalilimnicola</taxon>
    </lineage>
</organism>
<dbReference type="OrthoDB" id="9961577at2"/>
<dbReference type="AlphaFoldDB" id="Q0A6Q2"/>
<dbReference type="EMBL" id="CP000453">
    <property type="protein sequence ID" value="ABI57485.1"/>
    <property type="molecule type" value="Genomic_DNA"/>
</dbReference>
<feature type="transmembrane region" description="Helical" evidence="1">
    <location>
        <begin position="54"/>
        <end position="78"/>
    </location>
</feature>
<evidence type="ECO:0000313" key="2">
    <source>
        <dbReference type="EMBL" id="ABI57485.1"/>
    </source>
</evidence>
<evidence type="ECO:0000256" key="1">
    <source>
        <dbReference type="SAM" id="Phobius"/>
    </source>
</evidence>
<keyword evidence="1" id="KW-0812">Transmembrane</keyword>
<accession>Q0A6Q2</accession>
<keyword evidence="1" id="KW-0472">Membrane</keyword>
<gene>
    <name evidence="2" type="ordered locus">Mlg_2143</name>
</gene>
<dbReference type="Proteomes" id="UP000001962">
    <property type="component" value="Chromosome"/>
</dbReference>
<dbReference type="RefSeq" id="WP_011629879.1">
    <property type="nucleotide sequence ID" value="NC_008340.1"/>
</dbReference>
<evidence type="ECO:0000313" key="3">
    <source>
        <dbReference type="Proteomes" id="UP000001962"/>
    </source>
</evidence>
<feature type="transmembrane region" description="Helical" evidence="1">
    <location>
        <begin position="26"/>
        <end position="48"/>
    </location>
</feature>
<name>Q0A6Q2_ALKEH</name>
<keyword evidence="3" id="KW-1185">Reference proteome</keyword>
<keyword evidence="1" id="KW-1133">Transmembrane helix</keyword>
<sequence length="172" mass="19394">MTREGVVMDEWITRERKNLTQLAQRVLLKANLLVGLTTLALIVGFYLAAEAMEIPFGIVVSVLLFLMLLGPPLYTLLVHSVRGPLWRRAVAGRIRRLRAIGFLTSYVDTLGEQTLARLPDEPRQTLDRALEQEREGRLPPTHLYADALFIALAVDAETSARLPRRQRQGDHS</sequence>
<reference evidence="3" key="1">
    <citation type="submission" date="2006-08" db="EMBL/GenBank/DDBJ databases">
        <title>Complete sequence of Alkalilimnicola ehrilichei MLHE-1.</title>
        <authorList>
            <person name="Copeland A."/>
            <person name="Lucas S."/>
            <person name="Lapidus A."/>
            <person name="Barry K."/>
            <person name="Detter J.C."/>
            <person name="Glavina del Rio T."/>
            <person name="Hammon N."/>
            <person name="Israni S."/>
            <person name="Dalin E."/>
            <person name="Tice H."/>
            <person name="Pitluck S."/>
            <person name="Sims D."/>
            <person name="Brettin T."/>
            <person name="Bruce D."/>
            <person name="Han C."/>
            <person name="Tapia R."/>
            <person name="Gilna P."/>
            <person name="Schmutz J."/>
            <person name="Larimer F."/>
            <person name="Land M."/>
            <person name="Hauser L."/>
            <person name="Kyrpides N."/>
            <person name="Mikhailova N."/>
            <person name="Oremland R.S."/>
            <person name="Hoeft S.E."/>
            <person name="Switzer-Blum J."/>
            <person name="Kulp T."/>
            <person name="King G."/>
            <person name="Tabita R."/>
            <person name="Witte B."/>
            <person name="Santini J.M."/>
            <person name="Basu P."/>
            <person name="Hollibaugh J.T."/>
            <person name="Xie G."/>
            <person name="Stolz J.F."/>
            <person name="Richardson P."/>
        </authorList>
    </citation>
    <scope>NUCLEOTIDE SEQUENCE [LARGE SCALE GENOMIC DNA]</scope>
    <source>
        <strain evidence="3">ATCC BAA-1101 / DSM 17681 / MLHE-1</strain>
    </source>
</reference>
<protein>
    <submittedName>
        <fullName evidence="2">Uncharacterized protein</fullName>
    </submittedName>
</protein>
<dbReference type="HOGENOM" id="CLU_1552056_0_0_6"/>